<dbReference type="PANTHER" id="PTHR30290">
    <property type="entry name" value="PERIPLASMIC BINDING COMPONENT OF ABC TRANSPORTER"/>
    <property type="match status" value="1"/>
</dbReference>
<keyword evidence="3" id="KW-0732">Signal</keyword>
<evidence type="ECO:0000256" key="1">
    <source>
        <dbReference type="ARBA" id="ARBA00004418"/>
    </source>
</evidence>
<evidence type="ECO:0000259" key="4">
    <source>
        <dbReference type="Pfam" id="PF00496"/>
    </source>
</evidence>
<dbReference type="InterPro" id="IPR039424">
    <property type="entry name" value="SBP_5"/>
</dbReference>
<name>A0A7V7PM31_9HYPH</name>
<keyword evidence="6" id="KW-1185">Reference proteome</keyword>
<comment type="caution">
    <text evidence="5">The sequence shown here is derived from an EMBL/GenBank/DDBJ whole genome shotgun (WGS) entry which is preliminary data.</text>
</comment>
<dbReference type="Pfam" id="PF00496">
    <property type="entry name" value="SBP_bac_5"/>
    <property type="match status" value="1"/>
</dbReference>
<dbReference type="Gene3D" id="3.40.190.10">
    <property type="entry name" value="Periplasmic binding protein-like II"/>
    <property type="match status" value="1"/>
</dbReference>
<organism evidence="5 6">
    <name type="scientific">Plantimonas leprariae</name>
    <dbReference type="NCBI Taxonomy" id="2615207"/>
    <lineage>
        <taxon>Bacteria</taxon>
        <taxon>Pseudomonadati</taxon>
        <taxon>Pseudomonadota</taxon>
        <taxon>Alphaproteobacteria</taxon>
        <taxon>Hyphomicrobiales</taxon>
        <taxon>Aurantimonadaceae</taxon>
        <taxon>Plantimonas</taxon>
    </lineage>
</organism>
<feature type="domain" description="Solute-binding protein family 5" evidence="4">
    <location>
        <begin position="102"/>
        <end position="506"/>
    </location>
</feature>
<sequence>MTVNRSKFAFGLLAAILAAALPVRAAEMREPPVLAKDVAEGKLPPVAERIPAEPLVVDMAAEGKRTGDYGGSLRILEGQAKDTRRMVVYGYARLVGYTPDQKLVPDIAKAVDEEGERVFTFHLRKGHKWSDGEPFTAEDFRYWWEDVVNNKELNKFGPPREMLVDGEPPKVTLVDETTIRYEWSKPNPFFLPAIAGPQPLYIYRPAHYLKKYHAKYADPEKLAAKVKDAGQRNWVALHFKYDQMYKNSDPKLPSLEPFVLRTKPPSDRFVFARNPFFHRIDTAGHQLPYANEVAMTIASSKLIPAKTGAGEADLQASYLVFNNYPFLKQAARSHDYEIRRWTSGKGSKIVLYPNLNVKDDVWRKLFQEADFRRALSMGFNREDINQAIYYGLGKPVTDTAMEGSPFYDAERSMRYAKYDPDEANRLLDKLGLTERSGGLRLLPDGRQMIMVVETAGEDTEQVDVLGLIAEDYRKLGIKILIKPSERDTLSSRLAAGSTLMSVWTGLENGLPNADWSPAELAPTNGEQQEWPIWGSHYETMGKMGAAPELPAAQKLLDLNKAWSETTDEGERARIWREMLDIDADQAFRIGIVSGIDSIVVVSNRLQNVPERAVFNWNPGAFFGVYRIDSFFFADPEQKQAAN</sequence>
<evidence type="ECO:0000256" key="2">
    <source>
        <dbReference type="ARBA" id="ARBA00005695"/>
    </source>
</evidence>
<dbReference type="InterPro" id="IPR000914">
    <property type="entry name" value="SBP_5_dom"/>
</dbReference>
<dbReference type="GO" id="GO:0015833">
    <property type="term" value="P:peptide transport"/>
    <property type="evidence" value="ECO:0007669"/>
    <property type="project" value="TreeGrafter"/>
</dbReference>
<feature type="chain" id="PRO_5031109291" evidence="3">
    <location>
        <begin position="26"/>
        <end position="642"/>
    </location>
</feature>
<dbReference type="GO" id="GO:1904680">
    <property type="term" value="F:peptide transmembrane transporter activity"/>
    <property type="evidence" value="ECO:0007669"/>
    <property type="project" value="TreeGrafter"/>
</dbReference>
<reference evidence="5 6" key="1">
    <citation type="submission" date="2019-09" db="EMBL/GenBank/DDBJ databases">
        <title>YIM 132180 draft genome.</title>
        <authorList>
            <person name="Zhang K."/>
        </authorList>
    </citation>
    <scope>NUCLEOTIDE SEQUENCE [LARGE SCALE GENOMIC DNA]</scope>
    <source>
        <strain evidence="5 6">YIM 132180</strain>
    </source>
</reference>
<comment type="similarity">
    <text evidence="2">Belongs to the bacterial solute-binding protein 5 family.</text>
</comment>
<dbReference type="Proteomes" id="UP000432089">
    <property type="component" value="Unassembled WGS sequence"/>
</dbReference>
<gene>
    <name evidence="5" type="ORF">F6X38_17425</name>
</gene>
<dbReference type="RefSeq" id="WP_150971869.1">
    <property type="nucleotide sequence ID" value="NZ_VZDO01000015.1"/>
</dbReference>
<evidence type="ECO:0000313" key="5">
    <source>
        <dbReference type="EMBL" id="KAB0677762.1"/>
    </source>
</evidence>
<dbReference type="Gene3D" id="3.10.105.10">
    <property type="entry name" value="Dipeptide-binding Protein, Domain 3"/>
    <property type="match status" value="1"/>
</dbReference>
<protein>
    <submittedName>
        <fullName evidence="5">ABC transporter substrate-binding protein</fullName>
    </submittedName>
</protein>
<dbReference type="EMBL" id="VZDO01000015">
    <property type="protein sequence ID" value="KAB0677762.1"/>
    <property type="molecule type" value="Genomic_DNA"/>
</dbReference>
<feature type="signal peptide" evidence="3">
    <location>
        <begin position="1"/>
        <end position="25"/>
    </location>
</feature>
<evidence type="ECO:0000256" key="3">
    <source>
        <dbReference type="SAM" id="SignalP"/>
    </source>
</evidence>
<proteinExistence type="inferred from homology"/>
<comment type="subcellular location">
    <subcellularLocation>
        <location evidence="1">Periplasm</location>
    </subcellularLocation>
</comment>
<dbReference type="PANTHER" id="PTHR30290:SF62">
    <property type="entry name" value="OLIGOPEPTIDE ABC TRANSPORTER, PERIPLASMIC OLIGOPEPTIDE-BINDING PROTEIN"/>
    <property type="match status" value="1"/>
</dbReference>
<evidence type="ECO:0000313" key="6">
    <source>
        <dbReference type="Proteomes" id="UP000432089"/>
    </source>
</evidence>
<dbReference type="CDD" id="cd08500">
    <property type="entry name" value="PBP2_NikA_DppA_OppA_like_4"/>
    <property type="match status" value="1"/>
</dbReference>
<dbReference type="SUPFAM" id="SSF53850">
    <property type="entry name" value="Periplasmic binding protein-like II"/>
    <property type="match status" value="1"/>
</dbReference>
<dbReference type="AlphaFoldDB" id="A0A7V7PM31"/>
<accession>A0A7V7PM31</accession>